<gene>
    <name evidence="3" type="ORF">SAMN02745158_02311</name>
</gene>
<sequence>MNQKEMYLTTGEFARLTGVTKHTLFHYDEIGLFSPAVKGDNNYRYYTVSQLDVFDVIWTLKELDMPLKEIKSYLEHKSPRALLALLEKEEAIIDGKLTQLKKNEKMAPAQKTVYHRRAGAGLH</sequence>
<dbReference type="Gene3D" id="1.10.1660.10">
    <property type="match status" value="1"/>
</dbReference>
<feature type="domain" description="HTH merR-type" evidence="2">
    <location>
        <begin position="7"/>
        <end position="76"/>
    </location>
</feature>
<accession>A0A1M4YCY6</accession>
<keyword evidence="4" id="KW-1185">Reference proteome</keyword>
<dbReference type="OrthoDB" id="9773308at2"/>
<dbReference type="InterPro" id="IPR009061">
    <property type="entry name" value="DNA-bd_dom_put_sf"/>
</dbReference>
<dbReference type="AlphaFoldDB" id="A0A1M4YCY6"/>
<organism evidence="3 4">
    <name type="scientific">Lactonifactor longoviformis DSM 17459</name>
    <dbReference type="NCBI Taxonomy" id="1122155"/>
    <lineage>
        <taxon>Bacteria</taxon>
        <taxon>Bacillati</taxon>
        <taxon>Bacillota</taxon>
        <taxon>Clostridia</taxon>
        <taxon>Eubacteriales</taxon>
        <taxon>Clostridiaceae</taxon>
        <taxon>Lactonifactor</taxon>
    </lineage>
</organism>
<dbReference type="SMART" id="SM00422">
    <property type="entry name" value="HTH_MERR"/>
    <property type="match status" value="1"/>
</dbReference>
<dbReference type="CDD" id="cd04782">
    <property type="entry name" value="HTH_BltR"/>
    <property type="match status" value="1"/>
</dbReference>
<protein>
    <submittedName>
        <fullName evidence="3">DNA-binding transcriptional regulator, MerR family</fullName>
    </submittedName>
</protein>
<name>A0A1M4YCY6_9CLOT</name>
<dbReference type="GO" id="GO:0003677">
    <property type="term" value="F:DNA binding"/>
    <property type="evidence" value="ECO:0007669"/>
    <property type="project" value="UniProtKB-KW"/>
</dbReference>
<evidence type="ECO:0000313" key="4">
    <source>
        <dbReference type="Proteomes" id="UP000184245"/>
    </source>
</evidence>
<proteinExistence type="predicted"/>
<dbReference type="PROSITE" id="PS00552">
    <property type="entry name" value="HTH_MERR_1"/>
    <property type="match status" value="1"/>
</dbReference>
<dbReference type="InterPro" id="IPR000551">
    <property type="entry name" value="MerR-type_HTH_dom"/>
</dbReference>
<dbReference type="Proteomes" id="UP000184245">
    <property type="component" value="Unassembled WGS sequence"/>
</dbReference>
<evidence type="ECO:0000259" key="2">
    <source>
        <dbReference type="PROSITE" id="PS50937"/>
    </source>
</evidence>
<keyword evidence="1 3" id="KW-0238">DNA-binding</keyword>
<dbReference type="InterPro" id="IPR047057">
    <property type="entry name" value="MerR_fam"/>
</dbReference>
<dbReference type="PROSITE" id="PS50937">
    <property type="entry name" value="HTH_MERR_2"/>
    <property type="match status" value="1"/>
</dbReference>
<dbReference type="PANTHER" id="PTHR30204">
    <property type="entry name" value="REDOX-CYCLING DRUG-SENSING TRANSCRIPTIONAL ACTIVATOR SOXR"/>
    <property type="match status" value="1"/>
</dbReference>
<reference evidence="3 4" key="1">
    <citation type="submission" date="2016-11" db="EMBL/GenBank/DDBJ databases">
        <authorList>
            <person name="Jaros S."/>
            <person name="Januszkiewicz K."/>
            <person name="Wedrychowicz H."/>
        </authorList>
    </citation>
    <scope>NUCLEOTIDE SEQUENCE [LARGE SCALE GENOMIC DNA]</scope>
    <source>
        <strain evidence="3 4">DSM 17459</strain>
    </source>
</reference>
<dbReference type="GO" id="GO:0003700">
    <property type="term" value="F:DNA-binding transcription factor activity"/>
    <property type="evidence" value="ECO:0007669"/>
    <property type="project" value="InterPro"/>
</dbReference>
<dbReference type="STRING" id="1122155.SAMN02745158_02311"/>
<dbReference type="Pfam" id="PF13411">
    <property type="entry name" value="MerR_1"/>
    <property type="match status" value="1"/>
</dbReference>
<dbReference type="RefSeq" id="WP_084067885.1">
    <property type="nucleotide sequence ID" value="NZ_FQVI01000011.1"/>
</dbReference>
<dbReference type="SUPFAM" id="SSF46955">
    <property type="entry name" value="Putative DNA-binding domain"/>
    <property type="match status" value="1"/>
</dbReference>
<evidence type="ECO:0000313" key="3">
    <source>
        <dbReference type="EMBL" id="SHF03443.1"/>
    </source>
</evidence>
<dbReference type="EMBL" id="FQVI01000011">
    <property type="protein sequence ID" value="SHF03443.1"/>
    <property type="molecule type" value="Genomic_DNA"/>
</dbReference>
<evidence type="ECO:0000256" key="1">
    <source>
        <dbReference type="ARBA" id="ARBA00023125"/>
    </source>
</evidence>
<dbReference type="PANTHER" id="PTHR30204:SF85">
    <property type="entry name" value="MULTIDRUG-EFFLUX TRANSPORTER 2 REGULATOR"/>
    <property type="match status" value="1"/>
</dbReference>